<protein>
    <submittedName>
        <fullName evidence="10">TLL1 protein</fullName>
    </submittedName>
</protein>
<dbReference type="PROSITE" id="PS01209">
    <property type="entry name" value="LDLRA_1"/>
    <property type="match status" value="2"/>
</dbReference>
<feature type="disulfide bond" evidence="7">
    <location>
        <begin position="38"/>
        <end position="53"/>
    </location>
</feature>
<dbReference type="SMART" id="SM00192">
    <property type="entry name" value="LDLa"/>
    <property type="match status" value="2"/>
</dbReference>
<keyword evidence="5 7" id="KW-1015">Disulfide bond</keyword>
<dbReference type="PROSITE" id="PS50068">
    <property type="entry name" value="LDLRA_2"/>
    <property type="match status" value="2"/>
</dbReference>
<dbReference type="InterPro" id="IPR002172">
    <property type="entry name" value="LDrepeatLR_classA_rpt"/>
</dbReference>
<dbReference type="Pfam" id="PF00431">
    <property type="entry name" value="CUB"/>
    <property type="match status" value="2"/>
</dbReference>
<evidence type="ECO:0000256" key="2">
    <source>
        <dbReference type="ARBA" id="ARBA00010668"/>
    </source>
</evidence>
<feature type="domain" description="CUB" evidence="9">
    <location>
        <begin position="103"/>
        <end position="211"/>
    </location>
</feature>
<sequence>MKIFALVFLCFGAAAAQFCTDSQFQCANGNCIPPTWECDDYNDCGDNSDELNCNGGTQQCSASQFQCLNGGCIFISWVCDGDNDCGDMSDEQNCSGPGGLSPCGGVLTESTGSIRPSYDNNMDCVWTISAPEGIYIELEFTAFDVEAGGSSCSYDYVAVYDGPDTTAPLLAKLCGNTIPAPVHSHGNVLTVIFVTDFSVTMTGFALVYTTTDKPPVHPSGCGGPKELTAPFGDFFSMNFPNNYDNNAQCQWEITVEAGKRINLVFPVFELEEERDCPDTNDYVEIFDNDVSLGRHCGNLNLQLPPVTSTSNTLKVVFYSDGSTTATGFLAQYTTIAK</sequence>
<dbReference type="FunFam" id="4.10.400.10:FF:000011">
    <property type="entry name" value="Low-density lipoprotein receptor-related protein 1"/>
    <property type="match status" value="2"/>
</dbReference>
<dbReference type="Proteomes" id="UP000838412">
    <property type="component" value="Chromosome 15"/>
</dbReference>
<dbReference type="PROSITE" id="PS00985">
    <property type="entry name" value="SPERMADHESIN_1"/>
    <property type="match status" value="1"/>
</dbReference>
<feature type="signal peptide" evidence="8">
    <location>
        <begin position="1"/>
        <end position="16"/>
    </location>
</feature>
<evidence type="ECO:0000256" key="4">
    <source>
        <dbReference type="ARBA" id="ARBA00022737"/>
    </source>
</evidence>
<gene>
    <name evidence="10" type="primary">TLL1</name>
    <name evidence="10" type="ORF">BLAG_LOCUS8792</name>
</gene>
<dbReference type="InterPro" id="IPR036055">
    <property type="entry name" value="LDL_receptor-like_sf"/>
</dbReference>
<evidence type="ECO:0000256" key="1">
    <source>
        <dbReference type="ARBA" id="ARBA00004613"/>
    </source>
</evidence>
<evidence type="ECO:0000256" key="8">
    <source>
        <dbReference type="SAM" id="SignalP"/>
    </source>
</evidence>
<dbReference type="OrthoDB" id="10009301at2759"/>
<dbReference type="Pfam" id="PF00057">
    <property type="entry name" value="Ldl_recept_a"/>
    <property type="match status" value="2"/>
</dbReference>
<keyword evidence="11" id="KW-1185">Reference proteome</keyword>
<keyword evidence="8" id="KW-0732">Signal</keyword>
<dbReference type="Gene3D" id="4.10.400.10">
    <property type="entry name" value="Low-density Lipoprotein Receptor"/>
    <property type="match status" value="2"/>
</dbReference>
<feature type="disulfide bond" evidence="7">
    <location>
        <begin position="60"/>
        <end position="72"/>
    </location>
</feature>
<dbReference type="InterPro" id="IPR023415">
    <property type="entry name" value="LDLR_class-A_CS"/>
</dbReference>
<evidence type="ECO:0000256" key="5">
    <source>
        <dbReference type="ARBA" id="ARBA00023157"/>
    </source>
</evidence>
<dbReference type="InterPro" id="IPR000859">
    <property type="entry name" value="CUB_dom"/>
</dbReference>
<evidence type="ECO:0000259" key="9">
    <source>
        <dbReference type="PROSITE" id="PS01180"/>
    </source>
</evidence>
<dbReference type="PANTHER" id="PTHR24251">
    <property type="entry name" value="OVOCHYMASE-RELATED"/>
    <property type="match status" value="1"/>
</dbReference>
<dbReference type="FunFam" id="2.60.120.290:FF:000005">
    <property type="entry name" value="Procollagen C-endopeptidase enhancer 1"/>
    <property type="match status" value="2"/>
</dbReference>
<dbReference type="InterPro" id="IPR035914">
    <property type="entry name" value="Sperma_CUB_dom_sf"/>
</dbReference>
<dbReference type="GO" id="GO:0005576">
    <property type="term" value="C:extracellular region"/>
    <property type="evidence" value="ECO:0007669"/>
    <property type="project" value="UniProtKB-SubCell"/>
</dbReference>
<comment type="similarity">
    <text evidence="2">Belongs to the spermadhesin family.</text>
</comment>
<dbReference type="PANTHER" id="PTHR24251:SF52">
    <property type="entry name" value="CUB DOMAIN-CONTAINING PROTEIN"/>
    <property type="match status" value="1"/>
</dbReference>
<dbReference type="PRINTS" id="PR00261">
    <property type="entry name" value="LDLRECEPTOR"/>
</dbReference>
<dbReference type="PROSITE" id="PS01180">
    <property type="entry name" value="CUB"/>
    <property type="match status" value="2"/>
</dbReference>
<reference evidence="10" key="1">
    <citation type="submission" date="2022-01" db="EMBL/GenBank/DDBJ databases">
        <authorList>
            <person name="Braso-Vives M."/>
        </authorList>
    </citation>
    <scope>NUCLEOTIDE SEQUENCE</scope>
</reference>
<proteinExistence type="inferred from homology"/>
<feature type="chain" id="PRO_5035471538" evidence="8">
    <location>
        <begin position="17"/>
        <end position="337"/>
    </location>
</feature>
<dbReference type="SUPFAM" id="SSF49854">
    <property type="entry name" value="Spermadhesin, CUB domain"/>
    <property type="match status" value="2"/>
</dbReference>
<dbReference type="SUPFAM" id="SSF57424">
    <property type="entry name" value="LDL receptor-like module"/>
    <property type="match status" value="2"/>
</dbReference>
<organism evidence="10 11">
    <name type="scientific">Branchiostoma lanceolatum</name>
    <name type="common">Common lancelet</name>
    <name type="synonym">Amphioxus lanceolatum</name>
    <dbReference type="NCBI Taxonomy" id="7740"/>
    <lineage>
        <taxon>Eukaryota</taxon>
        <taxon>Metazoa</taxon>
        <taxon>Chordata</taxon>
        <taxon>Cephalochordata</taxon>
        <taxon>Leptocardii</taxon>
        <taxon>Amphioxiformes</taxon>
        <taxon>Branchiostomatidae</taxon>
        <taxon>Branchiostoma</taxon>
    </lineage>
</organism>
<dbReference type="CDD" id="cd00041">
    <property type="entry name" value="CUB"/>
    <property type="match status" value="2"/>
</dbReference>
<dbReference type="GO" id="GO:0007338">
    <property type="term" value="P:single fertilization"/>
    <property type="evidence" value="ECO:0007669"/>
    <property type="project" value="InterPro"/>
</dbReference>
<name>A0A8K0EDM0_BRALA</name>
<evidence type="ECO:0000256" key="6">
    <source>
        <dbReference type="PROSITE-ProRule" id="PRU00059"/>
    </source>
</evidence>
<dbReference type="InterPro" id="IPR000124">
    <property type="entry name" value="Spermadhesin"/>
</dbReference>
<dbReference type="AlphaFoldDB" id="A0A8K0EDM0"/>
<evidence type="ECO:0000313" key="10">
    <source>
        <dbReference type="EMBL" id="CAH1246983.1"/>
    </source>
</evidence>
<dbReference type="SMART" id="SM00042">
    <property type="entry name" value="CUB"/>
    <property type="match status" value="2"/>
</dbReference>
<evidence type="ECO:0000313" key="11">
    <source>
        <dbReference type="Proteomes" id="UP000838412"/>
    </source>
</evidence>
<comment type="subcellular location">
    <subcellularLocation>
        <location evidence="1">Secreted</location>
    </subcellularLocation>
</comment>
<evidence type="ECO:0000256" key="7">
    <source>
        <dbReference type="PROSITE-ProRule" id="PRU00124"/>
    </source>
</evidence>
<evidence type="ECO:0000256" key="3">
    <source>
        <dbReference type="ARBA" id="ARBA00022525"/>
    </source>
</evidence>
<keyword evidence="3" id="KW-0964">Secreted</keyword>
<feature type="disulfide bond" evidence="7">
    <location>
        <begin position="79"/>
        <end position="94"/>
    </location>
</feature>
<feature type="disulfide bond" evidence="7">
    <location>
        <begin position="19"/>
        <end position="31"/>
    </location>
</feature>
<dbReference type="EMBL" id="OV696700">
    <property type="protein sequence ID" value="CAH1246983.1"/>
    <property type="molecule type" value="Genomic_DNA"/>
</dbReference>
<comment type="caution">
    <text evidence="6">Lacks conserved residue(s) required for the propagation of feature annotation.</text>
</comment>
<feature type="disulfide bond" evidence="7">
    <location>
        <begin position="67"/>
        <end position="85"/>
    </location>
</feature>
<feature type="disulfide bond" evidence="7">
    <location>
        <begin position="26"/>
        <end position="44"/>
    </location>
</feature>
<feature type="domain" description="CUB" evidence="9">
    <location>
        <begin position="221"/>
        <end position="335"/>
    </location>
</feature>
<dbReference type="Gene3D" id="2.60.120.290">
    <property type="entry name" value="Spermadhesin, CUB domain"/>
    <property type="match status" value="2"/>
</dbReference>
<keyword evidence="4" id="KW-0677">Repeat</keyword>
<accession>A0A8K0EDM0</accession>
<dbReference type="CDD" id="cd00112">
    <property type="entry name" value="LDLa"/>
    <property type="match status" value="2"/>
</dbReference>